<evidence type="ECO:0000256" key="10">
    <source>
        <dbReference type="SAM" id="MobiDB-lite"/>
    </source>
</evidence>
<comment type="similarity">
    <text evidence="2">Belongs to the GSP C family.</text>
</comment>
<accession>A0A841HJ29</accession>
<reference evidence="12 13" key="1">
    <citation type="submission" date="2020-08" db="EMBL/GenBank/DDBJ databases">
        <title>Genomic Encyclopedia of Type Strains, Phase IV (KMG-IV): sequencing the most valuable type-strain genomes for metagenomic binning, comparative biology and taxonomic classification.</title>
        <authorList>
            <person name="Goeker M."/>
        </authorList>
    </citation>
    <scope>NUCLEOTIDE SEQUENCE [LARGE SCALE GENOMIC DNA]</scope>
    <source>
        <strain evidence="12 13">DSM 26723</strain>
    </source>
</reference>
<evidence type="ECO:0000256" key="7">
    <source>
        <dbReference type="ARBA" id="ARBA00022927"/>
    </source>
</evidence>
<evidence type="ECO:0000256" key="2">
    <source>
        <dbReference type="ARBA" id="ARBA00007986"/>
    </source>
</evidence>
<keyword evidence="8" id="KW-1133">Transmembrane helix</keyword>
<protein>
    <submittedName>
        <fullName evidence="12">General secretion pathway protein C</fullName>
    </submittedName>
</protein>
<evidence type="ECO:0000259" key="11">
    <source>
        <dbReference type="Pfam" id="PF11356"/>
    </source>
</evidence>
<dbReference type="GO" id="GO:0005886">
    <property type="term" value="C:plasma membrane"/>
    <property type="evidence" value="ECO:0007669"/>
    <property type="project" value="UniProtKB-SubCell"/>
</dbReference>
<evidence type="ECO:0000256" key="6">
    <source>
        <dbReference type="ARBA" id="ARBA00022692"/>
    </source>
</evidence>
<dbReference type="NCBIfam" id="TIGR01713">
    <property type="entry name" value="typeII_sec_gspC"/>
    <property type="match status" value="1"/>
</dbReference>
<organism evidence="12 13">
    <name type="scientific">Povalibacter uvarum</name>
    <dbReference type="NCBI Taxonomy" id="732238"/>
    <lineage>
        <taxon>Bacteria</taxon>
        <taxon>Pseudomonadati</taxon>
        <taxon>Pseudomonadota</taxon>
        <taxon>Gammaproteobacteria</taxon>
        <taxon>Steroidobacterales</taxon>
        <taxon>Steroidobacteraceae</taxon>
        <taxon>Povalibacter</taxon>
    </lineage>
</organism>
<dbReference type="InterPro" id="IPR036034">
    <property type="entry name" value="PDZ_sf"/>
</dbReference>
<feature type="compositionally biased region" description="Polar residues" evidence="10">
    <location>
        <begin position="316"/>
        <end position="328"/>
    </location>
</feature>
<comment type="caution">
    <text evidence="12">The sequence shown here is derived from an EMBL/GenBank/DDBJ whole genome shotgun (WGS) entry which is preliminary data.</text>
</comment>
<comment type="subcellular location">
    <subcellularLocation>
        <location evidence="1">Cell inner membrane</location>
    </subcellularLocation>
</comment>
<dbReference type="AlphaFoldDB" id="A0A841HJ29"/>
<sequence>MPLPASLRAFENLTPQQWLDRASRTLPQALTVVLVIAIAWQLVQLTWLLLDRDESAVAPIVAPPMNQTQSQSRGPDVQAIADAHLFGTVEVQNAVDPANAPPTQANLVLSAVFATNDPSKGLAIIGESAASANVYTVGQAVRPGVTLHAVYADRVILDRSGNLEALALPTQNLAGVQMSRAPAPRQQSQFQENLRRIAESNPGAFAEIVRPQPVFANGVQRGYRVYPGRNRQQFARLGLQPGDLVLAINGTALDDPARGMEIFNTMGTSDRVTVTVERNGQSQDLTLNTAQVSLPEANPPPGPGGEPQGGMGRGAVNQQVPPAGPDTQ</sequence>
<gene>
    <name evidence="12" type="ORF">HNQ60_001156</name>
</gene>
<dbReference type="InterPro" id="IPR001639">
    <property type="entry name" value="T2SS_protein-GspC"/>
</dbReference>
<evidence type="ECO:0000256" key="8">
    <source>
        <dbReference type="ARBA" id="ARBA00022989"/>
    </source>
</evidence>
<evidence type="ECO:0000313" key="13">
    <source>
        <dbReference type="Proteomes" id="UP000588068"/>
    </source>
</evidence>
<keyword evidence="13" id="KW-1185">Reference proteome</keyword>
<keyword evidence="5" id="KW-0997">Cell inner membrane</keyword>
<evidence type="ECO:0000256" key="9">
    <source>
        <dbReference type="ARBA" id="ARBA00023136"/>
    </source>
</evidence>
<keyword evidence="9" id="KW-0472">Membrane</keyword>
<dbReference type="Proteomes" id="UP000588068">
    <property type="component" value="Unassembled WGS sequence"/>
</dbReference>
<dbReference type="EMBL" id="JACHHZ010000001">
    <property type="protein sequence ID" value="MBB6092310.1"/>
    <property type="molecule type" value="Genomic_DNA"/>
</dbReference>
<keyword evidence="4" id="KW-1003">Cell membrane</keyword>
<dbReference type="RefSeq" id="WP_184330043.1">
    <property type="nucleotide sequence ID" value="NZ_JACHHZ010000001.1"/>
</dbReference>
<keyword evidence="7" id="KW-0653">Protein transport</keyword>
<evidence type="ECO:0000256" key="1">
    <source>
        <dbReference type="ARBA" id="ARBA00004533"/>
    </source>
</evidence>
<evidence type="ECO:0000256" key="4">
    <source>
        <dbReference type="ARBA" id="ARBA00022475"/>
    </source>
</evidence>
<dbReference type="Pfam" id="PF11356">
    <property type="entry name" value="T2SSC"/>
    <property type="match status" value="1"/>
</dbReference>
<dbReference type="InterPro" id="IPR024961">
    <property type="entry name" value="T2SS_GspC_N"/>
</dbReference>
<evidence type="ECO:0000313" key="12">
    <source>
        <dbReference type="EMBL" id="MBB6092310.1"/>
    </source>
</evidence>
<dbReference type="GO" id="GO:0015628">
    <property type="term" value="P:protein secretion by the type II secretion system"/>
    <property type="evidence" value="ECO:0007669"/>
    <property type="project" value="InterPro"/>
</dbReference>
<dbReference type="GO" id="GO:0015627">
    <property type="term" value="C:type II protein secretion system complex"/>
    <property type="evidence" value="ECO:0007669"/>
    <property type="project" value="InterPro"/>
</dbReference>
<keyword evidence="6" id="KW-0812">Transmembrane</keyword>
<dbReference type="Gene3D" id="2.30.42.10">
    <property type="match status" value="1"/>
</dbReference>
<feature type="domain" description="Type II secretion system protein GspC N-terminal" evidence="11">
    <location>
        <begin position="33"/>
        <end position="168"/>
    </location>
</feature>
<evidence type="ECO:0000256" key="5">
    <source>
        <dbReference type="ARBA" id="ARBA00022519"/>
    </source>
</evidence>
<keyword evidence="3" id="KW-0813">Transport</keyword>
<dbReference type="SUPFAM" id="SSF50156">
    <property type="entry name" value="PDZ domain-like"/>
    <property type="match status" value="1"/>
</dbReference>
<evidence type="ECO:0000256" key="3">
    <source>
        <dbReference type="ARBA" id="ARBA00022448"/>
    </source>
</evidence>
<proteinExistence type="inferred from homology"/>
<dbReference type="Gene3D" id="2.30.30.830">
    <property type="match status" value="1"/>
</dbReference>
<feature type="region of interest" description="Disordered" evidence="10">
    <location>
        <begin position="289"/>
        <end position="328"/>
    </location>
</feature>
<name>A0A841HJ29_9GAMM</name>